<name>A0ABY9W265_9ACTN</name>
<keyword evidence="2" id="KW-1185">Reference proteome</keyword>
<evidence type="ECO:0000313" key="2">
    <source>
        <dbReference type="Proteomes" id="UP001303236"/>
    </source>
</evidence>
<accession>A0ABY9W265</accession>
<dbReference type="EMBL" id="CP134500">
    <property type="protein sequence ID" value="WNF29302.1"/>
    <property type="molecule type" value="Genomic_DNA"/>
</dbReference>
<dbReference type="Proteomes" id="UP001303236">
    <property type="component" value="Chromosome"/>
</dbReference>
<sequence length="66" mass="6606">MAQPSTRQAKPTTTSAPAATVLIRAYVAAVLLPEGLLLVGAGAYSPDARPARAQAATPASSPAVFD</sequence>
<gene>
    <name evidence="1" type="ORF">RI138_22125</name>
</gene>
<reference evidence="1 2" key="1">
    <citation type="submission" date="2023-09" db="EMBL/GenBank/DDBJ databases">
        <title>Genome completion map analysis of the actinomycetes C11-1.</title>
        <authorList>
            <person name="Qin P."/>
            <person name="Guan P."/>
        </authorList>
    </citation>
    <scope>NUCLEOTIDE SEQUENCE [LARGE SCALE GENOMIC DNA]</scope>
    <source>
        <strain evidence="1 2">C11-1</strain>
    </source>
</reference>
<proteinExistence type="predicted"/>
<protein>
    <submittedName>
        <fullName evidence="1">Uncharacterized protein</fullName>
    </submittedName>
</protein>
<organism evidence="1 2">
    <name type="scientific">Streptomyces durocortorensis</name>
    <dbReference type="NCBI Taxonomy" id="2811104"/>
    <lineage>
        <taxon>Bacteria</taxon>
        <taxon>Bacillati</taxon>
        <taxon>Actinomycetota</taxon>
        <taxon>Actinomycetes</taxon>
        <taxon>Kitasatosporales</taxon>
        <taxon>Streptomycetaceae</taxon>
        <taxon>Streptomyces</taxon>
    </lineage>
</organism>
<evidence type="ECO:0000313" key="1">
    <source>
        <dbReference type="EMBL" id="WNF29302.1"/>
    </source>
</evidence>